<organism evidence="2 3">
    <name type="scientific">Dysgonomonas mossii DSM 22836</name>
    <dbReference type="NCBI Taxonomy" id="742767"/>
    <lineage>
        <taxon>Bacteria</taxon>
        <taxon>Pseudomonadati</taxon>
        <taxon>Bacteroidota</taxon>
        <taxon>Bacteroidia</taxon>
        <taxon>Bacteroidales</taxon>
        <taxon>Dysgonomonadaceae</taxon>
        <taxon>Dysgonomonas</taxon>
    </lineage>
</organism>
<sequence>MKRLQALIIQNKATLLAMLIGLILGYLHWYFWGCYWGTYPMSAEMWTNCCAGSLSGGFVASLL</sequence>
<evidence type="ECO:0000256" key="1">
    <source>
        <dbReference type="SAM" id="Phobius"/>
    </source>
</evidence>
<keyword evidence="3" id="KW-1185">Reference proteome</keyword>
<dbReference type="HOGENOM" id="CLU_197644_0_0_10"/>
<keyword evidence="1" id="KW-0472">Membrane</keyword>
<evidence type="ECO:0000313" key="2">
    <source>
        <dbReference type="EMBL" id="EGK05263.1"/>
    </source>
</evidence>
<comment type="caution">
    <text evidence="2">The sequence shown here is derived from an EMBL/GenBank/DDBJ whole genome shotgun (WGS) entry which is preliminary data.</text>
</comment>
<name>F8X3X4_9BACT</name>
<dbReference type="GeneID" id="78083543"/>
<dbReference type="STRING" id="742767.HMPREF9456_02933"/>
<evidence type="ECO:0000313" key="3">
    <source>
        <dbReference type="Proteomes" id="UP000006420"/>
    </source>
</evidence>
<dbReference type="AlphaFoldDB" id="F8X3X4"/>
<protein>
    <submittedName>
        <fullName evidence="2">Uncharacterized protein</fullName>
    </submittedName>
</protein>
<accession>F8X3X4</accession>
<dbReference type="Proteomes" id="UP000006420">
    <property type="component" value="Unassembled WGS sequence"/>
</dbReference>
<dbReference type="OrthoDB" id="2062758at2"/>
<keyword evidence="1" id="KW-1133">Transmembrane helix</keyword>
<reference evidence="2 3" key="1">
    <citation type="submission" date="2011-04" db="EMBL/GenBank/DDBJ databases">
        <title>The Genome Sequence of Dysgonomonas mossii DSM 22836.</title>
        <authorList>
            <consortium name="The Broad Institute Genome Sequencing Platform"/>
            <person name="Earl A."/>
            <person name="Ward D."/>
            <person name="Feldgarden M."/>
            <person name="Gevers D."/>
            <person name="Pudlo N."/>
            <person name="Martens E."/>
            <person name="Allen-Vercoe E."/>
            <person name="Young S.K."/>
            <person name="Zeng Q."/>
            <person name="Gargeya S."/>
            <person name="Fitzgerald M."/>
            <person name="Haas B."/>
            <person name="Abouelleil A."/>
            <person name="Alvarado L."/>
            <person name="Arachchi H.M."/>
            <person name="Berlin A."/>
            <person name="Brown A."/>
            <person name="Chapman S.B."/>
            <person name="Chen Z."/>
            <person name="Dunbar C."/>
            <person name="Freedman E."/>
            <person name="Gearin G."/>
            <person name="Gellesch M."/>
            <person name="Goldberg J."/>
            <person name="Griggs A."/>
            <person name="Gujja S."/>
            <person name="Heiman D."/>
            <person name="Howarth C."/>
            <person name="Larson L."/>
            <person name="Lui A."/>
            <person name="MacDonald P.J.P."/>
            <person name="Mehta T."/>
            <person name="Montmayeur A."/>
            <person name="Murphy C."/>
            <person name="Neiman D."/>
            <person name="Pearson M."/>
            <person name="Priest M."/>
            <person name="Roberts A."/>
            <person name="Saif S."/>
            <person name="Shea T."/>
            <person name="Shenoy N."/>
            <person name="Sisk P."/>
            <person name="Stolte C."/>
            <person name="Sykes S."/>
            <person name="Yandava C."/>
            <person name="Wortman J."/>
            <person name="Nusbaum C."/>
            <person name="Birren B."/>
        </authorList>
    </citation>
    <scope>NUCLEOTIDE SEQUENCE [LARGE SCALE GENOMIC DNA]</scope>
    <source>
        <strain evidence="2 3">DSM 22836</strain>
    </source>
</reference>
<proteinExistence type="predicted"/>
<feature type="transmembrane region" description="Helical" evidence="1">
    <location>
        <begin position="12"/>
        <end position="32"/>
    </location>
</feature>
<gene>
    <name evidence="2" type="ORF">HMPREF9456_02933</name>
</gene>
<keyword evidence="1" id="KW-0812">Transmembrane</keyword>
<dbReference type="EMBL" id="ADLW01000016">
    <property type="protein sequence ID" value="EGK05263.1"/>
    <property type="molecule type" value="Genomic_DNA"/>
</dbReference>
<dbReference type="RefSeq" id="WP_006844297.1">
    <property type="nucleotide sequence ID" value="NZ_AQWJ01000008.1"/>
</dbReference>